<dbReference type="GO" id="GO:0022857">
    <property type="term" value="F:transmembrane transporter activity"/>
    <property type="evidence" value="ECO:0007669"/>
    <property type="project" value="TreeGrafter"/>
</dbReference>
<feature type="region of interest" description="Disordered" evidence="4">
    <location>
        <begin position="310"/>
        <end position="330"/>
    </location>
</feature>
<keyword evidence="6" id="KW-0449">Lipoprotein</keyword>
<dbReference type="InterPro" id="IPR017871">
    <property type="entry name" value="ABC_transporter-like_CS"/>
</dbReference>
<dbReference type="InterPro" id="IPR027417">
    <property type="entry name" value="P-loop_NTPase"/>
</dbReference>
<dbReference type="InterPro" id="IPR017911">
    <property type="entry name" value="MacB-like_ATP-bd"/>
</dbReference>
<dbReference type="PROSITE" id="PS50893">
    <property type="entry name" value="ABC_TRANSPORTER_2"/>
    <property type="match status" value="1"/>
</dbReference>
<sequence>MTTTDRTQRQPDSAGGPAPVERQGGRAHVGPDIWCEDLVRIYSTEGVEVQALQGLNLVVDPGDVVALVGASGSGKSTLLGILSGLDRPTGGRARVAGVDLLTMNRAQRVDYQRHVVGFVWQQTSRNLLPFLTAADNVALPMVISNRTGRGGRVGELLELLGVADCADRRPSQLSGGQQQRVAIATALANSPAVLLADEPTGELDDAASEQVLEAMRTAAGELGTTVLVVTHDPTVSDHVRRTVQIRDGRTSTEVLRQKVVGPDGVERTVAREYTVIDRAGRIQLPKQHVQQLGLHDRVRIEKESTHVQVWPDDQDHHLTDPATRDGKEER</sequence>
<dbReference type="Proteomes" id="UP000219688">
    <property type="component" value="Unassembled WGS sequence"/>
</dbReference>
<evidence type="ECO:0000256" key="1">
    <source>
        <dbReference type="ARBA" id="ARBA00022448"/>
    </source>
</evidence>
<reference evidence="7" key="1">
    <citation type="submission" date="2017-08" db="EMBL/GenBank/DDBJ databases">
        <authorList>
            <person name="Varghese N."/>
            <person name="Submissions S."/>
        </authorList>
    </citation>
    <scope>NUCLEOTIDE SEQUENCE [LARGE SCALE GENOMIC DNA]</scope>
    <source>
        <strain evidence="7">USBA17B2</strain>
    </source>
</reference>
<evidence type="ECO:0000256" key="2">
    <source>
        <dbReference type="ARBA" id="ARBA00022741"/>
    </source>
</evidence>
<dbReference type="PANTHER" id="PTHR24220:SF685">
    <property type="entry name" value="ABC TRANSPORTER RELATED"/>
    <property type="match status" value="1"/>
</dbReference>
<dbReference type="SMART" id="SM00382">
    <property type="entry name" value="AAA"/>
    <property type="match status" value="1"/>
</dbReference>
<dbReference type="PROSITE" id="PS00211">
    <property type="entry name" value="ABC_TRANSPORTER_1"/>
    <property type="match status" value="1"/>
</dbReference>
<dbReference type="InterPro" id="IPR015854">
    <property type="entry name" value="ABC_transpr_LolD-like"/>
</dbReference>
<dbReference type="InterPro" id="IPR003593">
    <property type="entry name" value="AAA+_ATPase"/>
</dbReference>
<feature type="compositionally biased region" description="Basic and acidic residues" evidence="4">
    <location>
        <begin position="313"/>
        <end position="330"/>
    </location>
</feature>
<evidence type="ECO:0000259" key="5">
    <source>
        <dbReference type="PROSITE" id="PS50893"/>
    </source>
</evidence>
<evidence type="ECO:0000256" key="4">
    <source>
        <dbReference type="SAM" id="MobiDB-lite"/>
    </source>
</evidence>
<organism evidence="6 7">
    <name type="scientific">Ornithinimicrobium cerasi</name>
    <dbReference type="NCBI Taxonomy" id="2248773"/>
    <lineage>
        <taxon>Bacteria</taxon>
        <taxon>Bacillati</taxon>
        <taxon>Actinomycetota</taxon>
        <taxon>Actinomycetes</taxon>
        <taxon>Micrococcales</taxon>
        <taxon>Ornithinimicrobiaceae</taxon>
        <taxon>Ornithinimicrobium</taxon>
    </lineage>
</organism>
<protein>
    <submittedName>
        <fullName evidence="6">ABC-type lipoprotein export system, ATPase component</fullName>
    </submittedName>
</protein>
<proteinExistence type="predicted"/>
<accession>A0A285VTH7</accession>
<feature type="domain" description="ABC transporter" evidence="5">
    <location>
        <begin position="33"/>
        <end position="272"/>
    </location>
</feature>
<keyword evidence="3" id="KW-0067">ATP-binding</keyword>
<dbReference type="InterPro" id="IPR003439">
    <property type="entry name" value="ABC_transporter-like_ATP-bd"/>
</dbReference>
<feature type="region of interest" description="Disordered" evidence="4">
    <location>
        <begin position="1"/>
        <end position="28"/>
    </location>
</feature>
<dbReference type="GO" id="GO:0005524">
    <property type="term" value="F:ATP binding"/>
    <property type="evidence" value="ECO:0007669"/>
    <property type="project" value="UniProtKB-KW"/>
</dbReference>
<dbReference type="SUPFAM" id="SSF52540">
    <property type="entry name" value="P-loop containing nucleoside triphosphate hydrolases"/>
    <property type="match status" value="1"/>
</dbReference>
<dbReference type="EMBL" id="OBQK01000012">
    <property type="protein sequence ID" value="SOC57380.1"/>
    <property type="molecule type" value="Genomic_DNA"/>
</dbReference>
<evidence type="ECO:0000313" key="7">
    <source>
        <dbReference type="Proteomes" id="UP000219688"/>
    </source>
</evidence>
<evidence type="ECO:0000256" key="3">
    <source>
        <dbReference type="ARBA" id="ARBA00022840"/>
    </source>
</evidence>
<dbReference type="GO" id="GO:0005886">
    <property type="term" value="C:plasma membrane"/>
    <property type="evidence" value="ECO:0007669"/>
    <property type="project" value="TreeGrafter"/>
</dbReference>
<dbReference type="STRING" id="1122622.GCA_000421185_01337"/>
<dbReference type="AlphaFoldDB" id="A0A285VTH7"/>
<keyword evidence="7" id="KW-1185">Reference proteome</keyword>
<dbReference type="Pfam" id="PF00005">
    <property type="entry name" value="ABC_tran"/>
    <property type="match status" value="1"/>
</dbReference>
<dbReference type="RefSeq" id="WP_097189011.1">
    <property type="nucleotide sequence ID" value="NZ_OBQK01000012.1"/>
</dbReference>
<gene>
    <name evidence="6" type="ORF">SAMN05421879_11252</name>
</gene>
<dbReference type="GO" id="GO:0016887">
    <property type="term" value="F:ATP hydrolysis activity"/>
    <property type="evidence" value="ECO:0007669"/>
    <property type="project" value="InterPro"/>
</dbReference>
<evidence type="ECO:0000313" key="6">
    <source>
        <dbReference type="EMBL" id="SOC57380.1"/>
    </source>
</evidence>
<dbReference type="Gene3D" id="3.40.50.300">
    <property type="entry name" value="P-loop containing nucleotide triphosphate hydrolases"/>
    <property type="match status" value="1"/>
</dbReference>
<keyword evidence="2" id="KW-0547">Nucleotide-binding</keyword>
<dbReference type="PANTHER" id="PTHR24220">
    <property type="entry name" value="IMPORT ATP-BINDING PROTEIN"/>
    <property type="match status" value="1"/>
</dbReference>
<name>A0A285VTH7_9MICO</name>
<dbReference type="CDD" id="cd03255">
    <property type="entry name" value="ABC_MJ0796_LolCDE_FtsE"/>
    <property type="match status" value="1"/>
</dbReference>
<keyword evidence="1" id="KW-0813">Transport</keyword>